<dbReference type="GO" id="GO:0003723">
    <property type="term" value="F:RNA binding"/>
    <property type="evidence" value="ECO:0007669"/>
    <property type="project" value="UniProtKB-UniRule"/>
</dbReference>
<reference evidence="3 4" key="1">
    <citation type="journal article" date="2017" name="Nature">
        <title>The Apostasia genome and the evolution of orchids.</title>
        <authorList>
            <person name="Zhang G.Q."/>
            <person name="Liu K.W."/>
            <person name="Li Z."/>
            <person name="Lohaus R."/>
            <person name="Hsiao Y.Y."/>
            <person name="Niu S.C."/>
            <person name="Wang J.Y."/>
            <person name="Lin Y.C."/>
            <person name="Xu Q."/>
            <person name="Chen L.J."/>
            <person name="Yoshida K."/>
            <person name="Fujiwara S."/>
            <person name="Wang Z.W."/>
            <person name="Zhang Y.Q."/>
            <person name="Mitsuda N."/>
            <person name="Wang M."/>
            <person name="Liu G.H."/>
            <person name="Pecoraro L."/>
            <person name="Huang H.X."/>
            <person name="Xiao X.J."/>
            <person name="Lin M."/>
            <person name="Wu X.Y."/>
            <person name="Wu W.L."/>
            <person name="Chen Y.Y."/>
            <person name="Chang S.B."/>
            <person name="Sakamoto S."/>
            <person name="Ohme-Takagi M."/>
            <person name="Yagi M."/>
            <person name="Zeng S.J."/>
            <person name="Shen C.Y."/>
            <person name="Yeh C.M."/>
            <person name="Luo Y.B."/>
            <person name="Tsai W.C."/>
            <person name="Van de Peer Y."/>
            <person name="Liu Z.J."/>
        </authorList>
    </citation>
    <scope>NUCLEOTIDE SEQUENCE [LARGE SCALE GENOMIC DNA]</scope>
    <source>
        <strain evidence="4">cv. Shenzhen</strain>
        <tissue evidence="3">Stem</tissue>
    </source>
</reference>
<dbReference type="InterPro" id="IPR035979">
    <property type="entry name" value="RBD_domain_sf"/>
</dbReference>
<accession>A0A2H9ZVY5</accession>
<evidence type="ECO:0000313" key="4">
    <source>
        <dbReference type="Proteomes" id="UP000236161"/>
    </source>
</evidence>
<dbReference type="InterPro" id="IPR000504">
    <property type="entry name" value="RRM_dom"/>
</dbReference>
<dbReference type="Gene3D" id="3.30.70.330">
    <property type="match status" value="1"/>
</dbReference>
<dbReference type="STRING" id="1088818.A0A2H9ZVY5"/>
<dbReference type="InterPro" id="IPR012677">
    <property type="entry name" value="Nucleotide-bd_a/b_plait_sf"/>
</dbReference>
<dbReference type="OrthoDB" id="1913496at2759"/>
<keyword evidence="4" id="KW-1185">Reference proteome</keyword>
<name>A0A2H9ZVY5_9ASPA</name>
<evidence type="ECO:0000259" key="2">
    <source>
        <dbReference type="PROSITE" id="PS50102"/>
    </source>
</evidence>
<gene>
    <name evidence="3" type="ORF">AXF42_Ash020189</name>
</gene>
<dbReference type="InterPro" id="IPR053316">
    <property type="entry name" value="Epigenetic_reg_gene_expr"/>
</dbReference>
<dbReference type="AlphaFoldDB" id="A0A2H9ZVY5"/>
<dbReference type="PANTHER" id="PTHR36309:SF1">
    <property type="entry name" value="RNA-BINDING (RRM_RBD_RNP MOTIFS) FAMILY PROTEIN"/>
    <property type="match status" value="1"/>
</dbReference>
<feature type="domain" description="RRM" evidence="2">
    <location>
        <begin position="21"/>
        <end position="104"/>
    </location>
</feature>
<dbReference type="PANTHER" id="PTHR36309">
    <property type="entry name" value="RNA-BINDING (RRM/RBD/RNP MOTIFS) FAMILY PROTEIN"/>
    <property type="match status" value="1"/>
</dbReference>
<protein>
    <recommendedName>
        <fullName evidence="2">RRM domain-containing protein</fullName>
    </recommendedName>
</protein>
<dbReference type="CDD" id="cd00590">
    <property type="entry name" value="RRM_SF"/>
    <property type="match status" value="1"/>
</dbReference>
<dbReference type="Proteomes" id="UP000236161">
    <property type="component" value="Unassembled WGS sequence"/>
</dbReference>
<dbReference type="PROSITE" id="PS50102">
    <property type="entry name" value="RRM"/>
    <property type="match status" value="1"/>
</dbReference>
<evidence type="ECO:0000313" key="3">
    <source>
        <dbReference type="EMBL" id="PKA47460.1"/>
    </source>
</evidence>
<organism evidence="3 4">
    <name type="scientific">Apostasia shenzhenica</name>
    <dbReference type="NCBI Taxonomy" id="1088818"/>
    <lineage>
        <taxon>Eukaryota</taxon>
        <taxon>Viridiplantae</taxon>
        <taxon>Streptophyta</taxon>
        <taxon>Embryophyta</taxon>
        <taxon>Tracheophyta</taxon>
        <taxon>Spermatophyta</taxon>
        <taxon>Magnoliopsida</taxon>
        <taxon>Liliopsida</taxon>
        <taxon>Asparagales</taxon>
        <taxon>Orchidaceae</taxon>
        <taxon>Apostasioideae</taxon>
        <taxon>Apostasia</taxon>
    </lineage>
</organism>
<proteinExistence type="predicted"/>
<evidence type="ECO:0000256" key="1">
    <source>
        <dbReference type="PROSITE-ProRule" id="PRU00176"/>
    </source>
</evidence>
<sequence length="203" mass="22972">MSNTSEEAKKKYADFEEKVKRTVLLDNLSPEVTSAVVKTALEQFGSVLSVEFIPNLTIPFDIPQSALVEMADAEKASKVIKTMKEFPFMISGMPRPVRALVAKPEMFADRPPLPGRKINFCWVDRSDPDFEVADKLKMLCGKHTKENLALIQLQLEEEEKLAQQQDDMIQSNYKKHEMIELLLQDGIVAKLANHYGINLSEDC</sequence>
<dbReference type="SUPFAM" id="SSF54928">
    <property type="entry name" value="RNA-binding domain, RBD"/>
    <property type="match status" value="1"/>
</dbReference>
<dbReference type="Pfam" id="PF00076">
    <property type="entry name" value="RRM_1"/>
    <property type="match status" value="1"/>
</dbReference>
<dbReference type="EMBL" id="KZ453230">
    <property type="protein sequence ID" value="PKA47460.1"/>
    <property type="molecule type" value="Genomic_DNA"/>
</dbReference>
<keyword evidence="1" id="KW-0694">RNA-binding</keyword>